<reference evidence="1 2" key="1">
    <citation type="submission" date="2020-12" db="EMBL/GenBank/DDBJ databases">
        <title>Chryseobacterium endoalhailicus sp. nov., isolated from seed of leguminous plant.</title>
        <authorList>
            <person name="Zhang X."/>
        </authorList>
    </citation>
    <scope>NUCLEOTIDE SEQUENCE [LARGE SCALE GENOMIC DNA]</scope>
    <source>
        <strain evidence="1 2">L7</strain>
    </source>
</reference>
<gene>
    <name evidence="1" type="ORF">JET18_01385</name>
</gene>
<organism evidence="1 2">
    <name type="scientific">Chryseobacterium endalhagicum</name>
    <dbReference type="NCBI Taxonomy" id="2797638"/>
    <lineage>
        <taxon>Bacteria</taxon>
        <taxon>Pseudomonadati</taxon>
        <taxon>Bacteroidota</taxon>
        <taxon>Flavobacteriia</taxon>
        <taxon>Flavobacteriales</taxon>
        <taxon>Weeksellaceae</taxon>
        <taxon>Chryseobacterium group</taxon>
        <taxon>Chryseobacterium</taxon>
    </lineage>
</organism>
<proteinExistence type="predicted"/>
<keyword evidence="2" id="KW-1185">Reference proteome</keyword>
<evidence type="ECO:0000313" key="1">
    <source>
        <dbReference type="EMBL" id="MBL1219468.1"/>
    </source>
</evidence>
<dbReference type="SUPFAM" id="SSF160631">
    <property type="entry name" value="SMI1/KNR4-like"/>
    <property type="match status" value="1"/>
</dbReference>
<dbReference type="Proteomes" id="UP000661696">
    <property type="component" value="Unassembled WGS sequence"/>
</dbReference>
<evidence type="ECO:0008006" key="3">
    <source>
        <dbReference type="Google" id="ProtNLM"/>
    </source>
</evidence>
<accession>A0ABS1QA43</accession>
<dbReference type="RefSeq" id="WP_202088700.1">
    <property type="nucleotide sequence ID" value="NZ_JAELVM010000001.1"/>
</dbReference>
<dbReference type="InterPro" id="IPR037883">
    <property type="entry name" value="Knr4/Smi1-like_sf"/>
</dbReference>
<evidence type="ECO:0000313" key="2">
    <source>
        <dbReference type="Proteomes" id="UP000661696"/>
    </source>
</evidence>
<sequence length="56" mass="6431">MPSICINTIINQWTSENIKLSPPATTESIKTTEEIIDFQFPDDCKEFYLKMDGFAD</sequence>
<name>A0ABS1QA43_9FLAO</name>
<comment type="caution">
    <text evidence="1">The sequence shown here is derived from an EMBL/GenBank/DDBJ whole genome shotgun (WGS) entry which is preliminary data.</text>
</comment>
<dbReference type="Gene3D" id="3.40.1580.10">
    <property type="entry name" value="SMI1/KNR4-like"/>
    <property type="match status" value="1"/>
</dbReference>
<protein>
    <recommendedName>
        <fullName evidence="3">SMI1/KNR4 family protein</fullName>
    </recommendedName>
</protein>
<dbReference type="EMBL" id="JAELVM010000001">
    <property type="protein sequence ID" value="MBL1219468.1"/>
    <property type="molecule type" value="Genomic_DNA"/>
</dbReference>